<dbReference type="GO" id="GO:0071949">
    <property type="term" value="F:FAD binding"/>
    <property type="evidence" value="ECO:0007669"/>
    <property type="project" value="InterPro"/>
</dbReference>
<evidence type="ECO:0000256" key="2">
    <source>
        <dbReference type="ARBA" id="ARBA00005466"/>
    </source>
</evidence>
<sequence>MLWISSALGLATLLSAAAFVQAATWNCLPGQSCWPTRQEWAKFNLSISGRLQVTVPLASPCYGSSPDYNAATCRNIEAQYSNQAFKSEFYGQTQNTQWETCGSSQCQIYTLAPETPPLNGTCELGALSAYHVRAVSADDVQKTIRFVKKHNIRLSIKNSGHDFYGRSSGANTLGLWVRNIRGTEYRASFSLKGCGKTYQNIGIIGAGTNAQEARSFFISKGMEYTIGAHPTVGVAGGFGQAGGHGPFAASYGLMVDQPVEFDVVTADGELRTINECTDEDLFWAMRGGGGGSYAVLISYKFKVYPARPINVFNFVADITNPVSDAHQSLIWPKLFETLVTHQDEWVTNNITGYNFLGPSHIEIHQILPSNEPIDHFKVKVDSYKKALEGIPGLNITLTEYARFTHYEEWANSPPIVATTARHAGGGRAGVASGRLISRTLFEGDQTDTLVEALLDGMTVASKVPMEAQIFSSTPANHPDSGRKTSVHPAWRTSLWTMYWATAYFKGTTQAQHDALWSGVRAAMQPVRDITPGSGCYINEGDYGEPDWQQTYYGDNYGKLLSIKKRYDSEGLFNCWKCVGWTGADDPMYSCYGESSNPPIPTMPLPPTVGG</sequence>
<keyword evidence="9" id="KW-1185">Reference proteome</keyword>
<proteinExistence type="inferred from homology"/>
<dbReference type="PANTHER" id="PTHR42973">
    <property type="entry name" value="BINDING OXIDOREDUCTASE, PUTATIVE (AFU_ORTHOLOGUE AFUA_1G17690)-RELATED"/>
    <property type="match status" value="1"/>
</dbReference>
<evidence type="ECO:0000256" key="6">
    <source>
        <dbReference type="SAM" id="SignalP"/>
    </source>
</evidence>
<organism evidence="8 9">
    <name type="scientific">Patellaria atrata CBS 101060</name>
    <dbReference type="NCBI Taxonomy" id="1346257"/>
    <lineage>
        <taxon>Eukaryota</taxon>
        <taxon>Fungi</taxon>
        <taxon>Dikarya</taxon>
        <taxon>Ascomycota</taxon>
        <taxon>Pezizomycotina</taxon>
        <taxon>Dothideomycetes</taxon>
        <taxon>Dothideomycetes incertae sedis</taxon>
        <taxon>Patellariales</taxon>
        <taxon>Patellariaceae</taxon>
        <taxon>Patellaria</taxon>
    </lineage>
</organism>
<dbReference type="GO" id="GO:0016491">
    <property type="term" value="F:oxidoreductase activity"/>
    <property type="evidence" value="ECO:0007669"/>
    <property type="project" value="UniProtKB-KW"/>
</dbReference>
<evidence type="ECO:0000256" key="4">
    <source>
        <dbReference type="ARBA" id="ARBA00022827"/>
    </source>
</evidence>
<evidence type="ECO:0000256" key="5">
    <source>
        <dbReference type="ARBA" id="ARBA00023002"/>
    </source>
</evidence>
<dbReference type="PROSITE" id="PS51387">
    <property type="entry name" value="FAD_PCMH"/>
    <property type="match status" value="1"/>
</dbReference>
<feature type="chain" id="PRO_5040245919" evidence="6">
    <location>
        <begin position="23"/>
        <end position="610"/>
    </location>
</feature>
<dbReference type="InterPro" id="IPR050416">
    <property type="entry name" value="FAD-linked_Oxidoreductase"/>
</dbReference>
<dbReference type="PANTHER" id="PTHR42973:SF39">
    <property type="entry name" value="FAD-BINDING PCMH-TYPE DOMAIN-CONTAINING PROTEIN"/>
    <property type="match status" value="1"/>
</dbReference>
<dbReference type="OrthoDB" id="9983560at2759"/>
<evidence type="ECO:0000256" key="1">
    <source>
        <dbReference type="ARBA" id="ARBA00001974"/>
    </source>
</evidence>
<evidence type="ECO:0000256" key="3">
    <source>
        <dbReference type="ARBA" id="ARBA00022630"/>
    </source>
</evidence>
<dbReference type="InterPro" id="IPR016166">
    <property type="entry name" value="FAD-bd_PCMH"/>
</dbReference>
<comment type="caution">
    <text evidence="8">The sequence shown here is derived from an EMBL/GenBank/DDBJ whole genome shotgun (WGS) entry which is preliminary data.</text>
</comment>
<accession>A0A9P4SD27</accession>
<name>A0A9P4SD27_9PEZI</name>
<dbReference type="InterPro" id="IPR036318">
    <property type="entry name" value="FAD-bd_PCMH-like_sf"/>
</dbReference>
<dbReference type="Proteomes" id="UP000799429">
    <property type="component" value="Unassembled WGS sequence"/>
</dbReference>
<dbReference type="SUPFAM" id="SSF56176">
    <property type="entry name" value="FAD-binding/transporter-associated domain-like"/>
    <property type="match status" value="1"/>
</dbReference>
<keyword evidence="3" id="KW-0285">Flavoprotein</keyword>
<evidence type="ECO:0000313" key="9">
    <source>
        <dbReference type="Proteomes" id="UP000799429"/>
    </source>
</evidence>
<dbReference type="Pfam" id="PF01565">
    <property type="entry name" value="FAD_binding_4"/>
    <property type="match status" value="1"/>
</dbReference>
<dbReference type="Gene3D" id="3.30.465.10">
    <property type="match status" value="2"/>
</dbReference>
<dbReference type="InterPro" id="IPR016169">
    <property type="entry name" value="FAD-bd_PCMH_sub2"/>
</dbReference>
<dbReference type="EMBL" id="MU006094">
    <property type="protein sequence ID" value="KAF2839602.1"/>
    <property type="molecule type" value="Genomic_DNA"/>
</dbReference>
<reference evidence="8" key="1">
    <citation type="journal article" date="2020" name="Stud. Mycol.">
        <title>101 Dothideomycetes genomes: a test case for predicting lifestyles and emergence of pathogens.</title>
        <authorList>
            <person name="Haridas S."/>
            <person name="Albert R."/>
            <person name="Binder M."/>
            <person name="Bloem J."/>
            <person name="Labutti K."/>
            <person name="Salamov A."/>
            <person name="Andreopoulos B."/>
            <person name="Baker S."/>
            <person name="Barry K."/>
            <person name="Bills G."/>
            <person name="Bluhm B."/>
            <person name="Cannon C."/>
            <person name="Castanera R."/>
            <person name="Culley D."/>
            <person name="Daum C."/>
            <person name="Ezra D."/>
            <person name="Gonzalez J."/>
            <person name="Henrissat B."/>
            <person name="Kuo A."/>
            <person name="Liang C."/>
            <person name="Lipzen A."/>
            <person name="Lutzoni F."/>
            <person name="Magnuson J."/>
            <person name="Mondo S."/>
            <person name="Nolan M."/>
            <person name="Ohm R."/>
            <person name="Pangilinan J."/>
            <person name="Park H.-J."/>
            <person name="Ramirez L."/>
            <person name="Alfaro M."/>
            <person name="Sun H."/>
            <person name="Tritt A."/>
            <person name="Yoshinaga Y."/>
            <person name="Zwiers L.-H."/>
            <person name="Turgeon B."/>
            <person name="Goodwin S."/>
            <person name="Spatafora J."/>
            <person name="Crous P."/>
            <person name="Grigoriev I."/>
        </authorList>
    </citation>
    <scope>NUCLEOTIDE SEQUENCE</scope>
    <source>
        <strain evidence="8">CBS 101060</strain>
    </source>
</reference>
<dbReference type="AlphaFoldDB" id="A0A9P4SD27"/>
<feature type="domain" description="FAD-binding PCMH-type" evidence="7">
    <location>
        <begin position="124"/>
        <end position="306"/>
    </location>
</feature>
<protein>
    <submittedName>
        <fullName evidence="8">FAD-binding domain-containing protein</fullName>
    </submittedName>
</protein>
<keyword evidence="4" id="KW-0274">FAD</keyword>
<dbReference type="InterPro" id="IPR006094">
    <property type="entry name" value="Oxid_FAD_bind_N"/>
</dbReference>
<comment type="cofactor">
    <cofactor evidence="1">
        <name>FAD</name>
        <dbReference type="ChEBI" id="CHEBI:57692"/>
    </cofactor>
</comment>
<feature type="signal peptide" evidence="6">
    <location>
        <begin position="1"/>
        <end position="22"/>
    </location>
</feature>
<dbReference type="InterPro" id="IPR012951">
    <property type="entry name" value="BBE"/>
</dbReference>
<keyword evidence="6" id="KW-0732">Signal</keyword>
<gene>
    <name evidence="8" type="ORF">M501DRAFT_933294</name>
</gene>
<evidence type="ECO:0000259" key="7">
    <source>
        <dbReference type="PROSITE" id="PS51387"/>
    </source>
</evidence>
<keyword evidence="5" id="KW-0560">Oxidoreductase</keyword>
<evidence type="ECO:0000313" key="8">
    <source>
        <dbReference type="EMBL" id="KAF2839602.1"/>
    </source>
</evidence>
<dbReference type="Gene3D" id="3.40.462.20">
    <property type="match status" value="1"/>
</dbReference>
<comment type="similarity">
    <text evidence="2">Belongs to the oxygen-dependent FAD-linked oxidoreductase family.</text>
</comment>
<dbReference type="Pfam" id="PF08031">
    <property type="entry name" value="BBE"/>
    <property type="match status" value="1"/>
</dbReference>